<keyword evidence="5 9" id="KW-0627">Porphyrin biosynthesis</keyword>
<evidence type="ECO:0000313" key="12">
    <source>
        <dbReference type="Proteomes" id="UP000060787"/>
    </source>
</evidence>
<evidence type="ECO:0000256" key="3">
    <source>
        <dbReference type="ARBA" id="ARBA00013109"/>
    </source>
</evidence>
<protein>
    <recommendedName>
        <fullName evidence="7 9">Uroporphyrinogen-III synthase</fullName>
        <ecNumber evidence="3 9">4.2.1.75</ecNumber>
    </recommendedName>
</protein>
<sequence length="278" mass="29360">MPRSAVLCEAVRMSRELRQPPGWYVISLRPSGDHEELRRIAAQYGGGLIELSPWSVRTQDNSASRRALSDALAAPHVLVTSPAAARALRDLQPSLSARAGQRWYAVGAGTAAALNAAGIDEVLWPQRMDSEGLLALAELQHFDNEAFGLLTAAGGRGVIAPALQARGARVLRADIYVREPAAPSRFEIARLLGFDGPLWLALSSGEALERVLAQLPAAAGARLRRARVGAASARLAELARSLGFSQVEVAAGPRAEDLLAGCAALAGHEPPERPPTPS</sequence>
<dbReference type="GO" id="GO:0006780">
    <property type="term" value="P:uroporphyrinogen III biosynthetic process"/>
    <property type="evidence" value="ECO:0007669"/>
    <property type="project" value="UniProtKB-UniRule"/>
</dbReference>
<comment type="similarity">
    <text evidence="2 9">Belongs to the uroporphyrinogen-III synthase family.</text>
</comment>
<dbReference type="UniPathway" id="UPA00251">
    <property type="reaction ID" value="UER00320"/>
</dbReference>
<dbReference type="KEGG" id="lab:LA76x_4726"/>
<evidence type="ECO:0000256" key="8">
    <source>
        <dbReference type="ARBA" id="ARBA00048617"/>
    </source>
</evidence>
<dbReference type="PANTHER" id="PTHR38042">
    <property type="entry name" value="UROPORPHYRINOGEN-III SYNTHASE, CHLOROPLASTIC"/>
    <property type="match status" value="1"/>
</dbReference>
<evidence type="ECO:0000256" key="7">
    <source>
        <dbReference type="ARBA" id="ARBA00040167"/>
    </source>
</evidence>
<keyword evidence="12" id="KW-1185">Reference proteome</keyword>
<accession>A0A0S2FH17</accession>
<dbReference type="EMBL" id="CP011129">
    <property type="protein sequence ID" value="ALN82829.1"/>
    <property type="molecule type" value="Genomic_DNA"/>
</dbReference>
<dbReference type="STRING" id="84531.LA76x_4726"/>
<dbReference type="GO" id="GO:0006782">
    <property type="term" value="P:protoporphyrinogen IX biosynthetic process"/>
    <property type="evidence" value="ECO:0007669"/>
    <property type="project" value="UniProtKB-UniRule"/>
</dbReference>
<feature type="domain" description="Tetrapyrrole biosynthesis uroporphyrinogen III synthase" evidence="10">
    <location>
        <begin position="37"/>
        <end position="259"/>
    </location>
</feature>
<name>A0A0S2FH17_LYSAN</name>
<keyword evidence="4 9" id="KW-0456">Lyase</keyword>
<dbReference type="AlphaFoldDB" id="A0A0S2FH17"/>
<evidence type="ECO:0000256" key="6">
    <source>
        <dbReference type="ARBA" id="ARBA00037589"/>
    </source>
</evidence>
<evidence type="ECO:0000256" key="2">
    <source>
        <dbReference type="ARBA" id="ARBA00008133"/>
    </source>
</evidence>
<evidence type="ECO:0000256" key="4">
    <source>
        <dbReference type="ARBA" id="ARBA00023239"/>
    </source>
</evidence>
<proteinExistence type="inferred from homology"/>
<dbReference type="PANTHER" id="PTHR38042:SF1">
    <property type="entry name" value="UROPORPHYRINOGEN-III SYNTHASE, CHLOROPLASTIC"/>
    <property type="match status" value="1"/>
</dbReference>
<evidence type="ECO:0000256" key="9">
    <source>
        <dbReference type="RuleBase" id="RU366031"/>
    </source>
</evidence>
<evidence type="ECO:0000313" key="11">
    <source>
        <dbReference type="EMBL" id="ALN82829.1"/>
    </source>
</evidence>
<evidence type="ECO:0000259" key="10">
    <source>
        <dbReference type="Pfam" id="PF02602"/>
    </source>
</evidence>
<dbReference type="Pfam" id="PF02602">
    <property type="entry name" value="HEM4"/>
    <property type="match status" value="1"/>
</dbReference>
<dbReference type="eggNOG" id="COG1587">
    <property type="taxonomic scope" value="Bacteria"/>
</dbReference>
<dbReference type="SUPFAM" id="SSF69618">
    <property type="entry name" value="HemD-like"/>
    <property type="match status" value="1"/>
</dbReference>
<dbReference type="CDD" id="cd06578">
    <property type="entry name" value="HemD"/>
    <property type="match status" value="1"/>
</dbReference>
<dbReference type="InterPro" id="IPR036108">
    <property type="entry name" value="4pyrrol_syn_uPrphyn_synt_sf"/>
</dbReference>
<dbReference type="InterPro" id="IPR003754">
    <property type="entry name" value="4pyrrol_synth_uPrphyn_synth"/>
</dbReference>
<evidence type="ECO:0000256" key="1">
    <source>
        <dbReference type="ARBA" id="ARBA00004772"/>
    </source>
</evidence>
<dbReference type="EC" id="4.2.1.75" evidence="3 9"/>
<comment type="pathway">
    <text evidence="1 9">Porphyrin-containing compound metabolism; protoporphyrin-IX biosynthesis; coproporphyrinogen-III from 5-aminolevulinate: step 3/4.</text>
</comment>
<evidence type="ECO:0000256" key="5">
    <source>
        <dbReference type="ARBA" id="ARBA00023244"/>
    </source>
</evidence>
<gene>
    <name evidence="11" type="ORF">LA76x_4726</name>
</gene>
<dbReference type="Proteomes" id="UP000060787">
    <property type="component" value="Chromosome"/>
</dbReference>
<comment type="function">
    <text evidence="6 9">Catalyzes cyclization of the linear tetrapyrrole, hydroxymethylbilane, to the macrocyclic uroporphyrinogen III.</text>
</comment>
<dbReference type="Gene3D" id="3.40.50.10090">
    <property type="match status" value="2"/>
</dbReference>
<comment type="catalytic activity">
    <reaction evidence="8 9">
        <text>hydroxymethylbilane = uroporphyrinogen III + H2O</text>
        <dbReference type="Rhea" id="RHEA:18965"/>
        <dbReference type="ChEBI" id="CHEBI:15377"/>
        <dbReference type="ChEBI" id="CHEBI:57308"/>
        <dbReference type="ChEBI" id="CHEBI:57845"/>
        <dbReference type="EC" id="4.2.1.75"/>
    </reaction>
</comment>
<reference evidence="11 12" key="1">
    <citation type="journal article" date="2015" name="BMC Genomics">
        <title>Comparative genomics and metabolic profiling of the genus Lysobacter.</title>
        <authorList>
            <person name="de Bruijn I."/>
            <person name="Cheng X."/>
            <person name="de Jager V."/>
            <person name="Exposito R.G."/>
            <person name="Watrous J."/>
            <person name="Patel N."/>
            <person name="Postma J."/>
            <person name="Dorrestein P.C."/>
            <person name="Kobayashi D."/>
            <person name="Raaijmakers J.M."/>
        </authorList>
    </citation>
    <scope>NUCLEOTIDE SEQUENCE [LARGE SCALE GENOMIC DNA]</scope>
    <source>
        <strain evidence="11 12">76</strain>
    </source>
</reference>
<dbReference type="GO" id="GO:0004852">
    <property type="term" value="F:uroporphyrinogen-III synthase activity"/>
    <property type="evidence" value="ECO:0007669"/>
    <property type="project" value="UniProtKB-UniRule"/>
</dbReference>
<dbReference type="InterPro" id="IPR039793">
    <property type="entry name" value="UROS/Hem4"/>
</dbReference>
<organism evidence="11 12">
    <name type="scientific">Lysobacter antibioticus</name>
    <dbReference type="NCBI Taxonomy" id="84531"/>
    <lineage>
        <taxon>Bacteria</taxon>
        <taxon>Pseudomonadati</taxon>
        <taxon>Pseudomonadota</taxon>
        <taxon>Gammaproteobacteria</taxon>
        <taxon>Lysobacterales</taxon>
        <taxon>Lysobacteraceae</taxon>
        <taxon>Lysobacter</taxon>
    </lineage>
</organism>
<dbReference type="PATRIC" id="fig|84531.8.peg.4718"/>